<dbReference type="InterPro" id="IPR022754">
    <property type="entry name" value="DNA_pol_III_gamma-3"/>
</dbReference>
<dbReference type="GO" id="GO:0003677">
    <property type="term" value="F:DNA binding"/>
    <property type="evidence" value="ECO:0007669"/>
    <property type="project" value="InterPro"/>
</dbReference>
<dbReference type="Gene3D" id="1.20.272.10">
    <property type="match status" value="1"/>
</dbReference>
<evidence type="ECO:0000259" key="2">
    <source>
        <dbReference type="Pfam" id="PF12169"/>
    </source>
</evidence>
<gene>
    <name evidence="4" type="ORF">F3Y22_tig00110676pilonHSYRG00097</name>
</gene>
<dbReference type="SUPFAM" id="SSF48019">
    <property type="entry name" value="post-AAA+ oligomerization domain-like"/>
    <property type="match status" value="1"/>
</dbReference>
<dbReference type="Pfam" id="PF12169">
    <property type="entry name" value="DNA_pol3_gamma3"/>
    <property type="match status" value="1"/>
</dbReference>
<evidence type="ECO:0000313" key="5">
    <source>
        <dbReference type="Proteomes" id="UP000436088"/>
    </source>
</evidence>
<dbReference type="InterPro" id="IPR054506">
    <property type="entry name" value="DnaA_N-like_STI"/>
</dbReference>
<keyword evidence="4" id="KW-0808">Transferase</keyword>
<feature type="domain" description="DNA polymerase III gamma subunit" evidence="2">
    <location>
        <begin position="12"/>
        <end position="139"/>
    </location>
</feature>
<name>A0A6A2ZZ09_HIBSY</name>
<dbReference type="GO" id="GO:0003887">
    <property type="term" value="F:DNA-directed DNA polymerase activity"/>
    <property type="evidence" value="ECO:0007669"/>
    <property type="project" value="InterPro"/>
</dbReference>
<dbReference type="AlphaFoldDB" id="A0A6A2ZZ09"/>
<dbReference type="Pfam" id="PF23007">
    <property type="entry name" value="DnaA_N-like_STI"/>
    <property type="match status" value="1"/>
</dbReference>
<reference evidence="4" key="1">
    <citation type="submission" date="2019-09" db="EMBL/GenBank/DDBJ databases">
        <title>Draft genome information of white flower Hibiscus syriacus.</title>
        <authorList>
            <person name="Kim Y.-M."/>
        </authorList>
    </citation>
    <scope>NUCLEOTIDE SEQUENCE [LARGE SCALE GENOMIC DNA]</scope>
    <source>
        <strain evidence="4">YM2019G1</strain>
    </source>
</reference>
<dbReference type="InterPro" id="IPR008921">
    <property type="entry name" value="DNA_pol3_clamp-load_cplx_C"/>
</dbReference>
<keyword evidence="5" id="KW-1185">Reference proteome</keyword>
<protein>
    <submittedName>
        <fullName evidence="4">2-C-methyl-D-erythritol 4-phosphate cytidylyltransferase</fullName>
    </submittedName>
</protein>
<dbReference type="GO" id="GO:0006260">
    <property type="term" value="P:DNA replication"/>
    <property type="evidence" value="ECO:0007669"/>
    <property type="project" value="InterPro"/>
</dbReference>
<evidence type="ECO:0000313" key="4">
    <source>
        <dbReference type="EMBL" id="KAE8696135.1"/>
    </source>
</evidence>
<keyword evidence="1" id="KW-0175">Coiled coil</keyword>
<organism evidence="4 5">
    <name type="scientific">Hibiscus syriacus</name>
    <name type="common">Rose of Sharon</name>
    <dbReference type="NCBI Taxonomy" id="106335"/>
    <lineage>
        <taxon>Eukaryota</taxon>
        <taxon>Viridiplantae</taxon>
        <taxon>Streptophyta</taxon>
        <taxon>Embryophyta</taxon>
        <taxon>Tracheophyta</taxon>
        <taxon>Spermatophyta</taxon>
        <taxon>Magnoliopsida</taxon>
        <taxon>eudicotyledons</taxon>
        <taxon>Gunneridae</taxon>
        <taxon>Pentapetalae</taxon>
        <taxon>rosids</taxon>
        <taxon>malvids</taxon>
        <taxon>Malvales</taxon>
        <taxon>Malvaceae</taxon>
        <taxon>Malvoideae</taxon>
        <taxon>Hibiscus</taxon>
    </lineage>
</organism>
<proteinExistence type="predicted"/>
<feature type="coiled-coil region" evidence="1">
    <location>
        <begin position="92"/>
        <end position="122"/>
    </location>
</feature>
<accession>A0A6A2ZZ09</accession>
<keyword evidence="4" id="KW-0548">Nucleotidyltransferase</keyword>
<sequence length="600" mass="66608">MLDQLRLLGKRITASLVNELVGVVSDEKLLELLELAMSSDTTETVKRARELMESGVDPMILISQLASLIMDIIAGTYNITDSKYSSSHFGGRALTEAEVERLKDALKLLSEAEKQLRVSSERATWFTAALLQLGSLPSPDLTQLGSSRRQSSKTTEDELQSISREAIAYKLKSRTHCVPWRSTSASLHKSVNGNSNPQGELVSRIDGYSSNSRTSYGQYMDGGAFPSAHDNNLNGSMILACRNSEKLDDIWAKCINKCHSKTLRQLLHAHGRLLSLSEKEGVLIAYLAFADGDIKSRAERFLSSITNSIELVMRRNVEVRIILLADVGVSLNHTNPAEMPESLQQVETASGMGSDRKAIPKNVLDGLSSLDLHRDLLKASKGSFSDLEGKLRGVQDYSNYSSQSMVRTPEFLAEGKDDLDSSKESRQEIPMQRIESIIREQRLETAWLQAAEKGTPGSLSQLKPEKNQVLPQEVYRQSNLGSVNSLAFSSQQRDEELNRELKNLKTNVGQEFQKDQIGRRDDYYPKSPSLLHNSNLSKENLGYESGSGARGCSGIFCWNTSKPPKRAKVKGTPVRSSRTRQFSLFGECGKSKKIQNKSRR</sequence>
<dbReference type="EMBL" id="VEPZ02001069">
    <property type="protein sequence ID" value="KAE8696135.1"/>
    <property type="molecule type" value="Genomic_DNA"/>
</dbReference>
<evidence type="ECO:0000256" key="1">
    <source>
        <dbReference type="SAM" id="Coils"/>
    </source>
</evidence>
<comment type="caution">
    <text evidence="4">The sequence shown here is derived from an EMBL/GenBank/DDBJ whole genome shotgun (WGS) entry which is preliminary data.</text>
</comment>
<feature type="domain" description="STICHEL DnaA-N-like alpha-beta" evidence="3">
    <location>
        <begin position="241"/>
        <end position="323"/>
    </location>
</feature>
<dbReference type="Proteomes" id="UP000436088">
    <property type="component" value="Unassembled WGS sequence"/>
</dbReference>
<evidence type="ECO:0000259" key="3">
    <source>
        <dbReference type="Pfam" id="PF23007"/>
    </source>
</evidence>